<name>A0A382ZU94_9ZZZZ</name>
<organism evidence="1">
    <name type="scientific">marine metagenome</name>
    <dbReference type="NCBI Taxonomy" id="408172"/>
    <lineage>
        <taxon>unclassified sequences</taxon>
        <taxon>metagenomes</taxon>
        <taxon>ecological metagenomes</taxon>
    </lineage>
</organism>
<reference evidence="1" key="1">
    <citation type="submission" date="2018-05" db="EMBL/GenBank/DDBJ databases">
        <authorList>
            <person name="Lanie J.A."/>
            <person name="Ng W.-L."/>
            <person name="Kazmierczak K.M."/>
            <person name="Andrzejewski T.M."/>
            <person name="Davidsen T.M."/>
            <person name="Wayne K.J."/>
            <person name="Tettelin H."/>
            <person name="Glass J.I."/>
            <person name="Rusch D."/>
            <person name="Podicherti R."/>
            <person name="Tsui H.-C.T."/>
            <person name="Winkler M.E."/>
        </authorList>
    </citation>
    <scope>NUCLEOTIDE SEQUENCE</scope>
</reference>
<evidence type="ECO:0000313" key="1">
    <source>
        <dbReference type="EMBL" id="SVD99064.1"/>
    </source>
</evidence>
<gene>
    <name evidence="1" type="ORF">METZ01_LOCUS451918</name>
</gene>
<sequence>MTARKAPKPKKESKSFTTRISLETWKKVEAYKKYGNWNTNQLMNHALLSFFEVIESKEKSPRLPLICETLRDLVSRTRARFK</sequence>
<evidence type="ECO:0008006" key="2">
    <source>
        <dbReference type="Google" id="ProtNLM"/>
    </source>
</evidence>
<proteinExistence type="predicted"/>
<dbReference type="EMBL" id="UINC01186711">
    <property type="protein sequence ID" value="SVD99064.1"/>
    <property type="molecule type" value="Genomic_DNA"/>
</dbReference>
<dbReference type="AlphaFoldDB" id="A0A382ZU94"/>
<accession>A0A382ZU94</accession>
<protein>
    <recommendedName>
        <fullName evidence="2">Ribbon-helix-helix domain-containing protein</fullName>
    </recommendedName>
</protein>